<protein>
    <submittedName>
        <fullName evidence="1">DUF2605 domain-containing protein</fullName>
    </submittedName>
</protein>
<sequence>MSRSQPPENDLLKQILEPLLEDFQDWFGRSQTLLESQKIPFLTDQEQNELLLRLQTAKKEVSAAQLLCQTMNHRVGIEMTTLVPWHRLVTECWQVSRRWRAWQADLGDNNTTFS</sequence>
<name>A0ABT3L4L8_9CYAN</name>
<dbReference type="RefSeq" id="WP_265264217.1">
    <property type="nucleotide sequence ID" value="NZ_JAIHOM010000037.1"/>
</dbReference>
<dbReference type="InterPro" id="IPR019728">
    <property type="entry name" value="DUF2605"/>
</dbReference>
<accession>A0ABT3L4L8</accession>
<dbReference type="Pfam" id="PF10792">
    <property type="entry name" value="DUF2605"/>
    <property type="match status" value="1"/>
</dbReference>
<dbReference type="EMBL" id="JAIHOM010000037">
    <property type="protein sequence ID" value="MCW6036455.1"/>
    <property type="molecule type" value="Genomic_DNA"/>
</dbReference>
<organism evidence="1 2">
    <name type="scientific">Spirulina subsalsa FACHB-351</name>
    <dbReference type="NCBI Taxonomy" id="234711"/>
    <lineage>
        <taxon>Bacteria</taxon>
        <taxon>Bacillati</taxon>
        <taxon>Cyanobacteriota</taxon>
        <taxon>Cyanophyceae</taxon>
        <taxon>Spirulinales</taxon>
        <taxon>Spirulinaceae</taxon>
        <taxon>Spirulina</taxon>
    </lineage>
</organism>
<comment type="caution">
    <text evidence="1">The sequence shown here is derived from an EMBL/GenBank/DDBJ whole genome shotgun (WGS) entry which is preliminary data.</text>
</comment>
<reference evidence="1 2" key="1">
    <citation type="submission" date="2021-08" db="EMBL/GenBank/DDBJ databases">
        <title>Draft genome sequence of Spirulina subsalsa with high tolerance to salinity and hype-accumulation of phycocyanin.</title>
        <authorList>
            <person name="Pei H."/>
            <person name="Jiang L."/>
        </authorList>
    </citation>
    <scope>NUCLEOTIDE SEQUENCE [LARGE SCALE GENOMIC DNA]</scope>
    <source>
        <strain evidence="1 2">FACHB-351</strain>
    </source>
</reference>
<keyword evidence="2" id="KW-1185">Reference proteome</keyword>
<gene>
    <name evidence="1" type="ORF">K4A83_09255</name>
</gene>
<evidence type="ECO:0000313" key="1">
    <source>
        <dbReference type="EMBL" id="MCW6036455.1"/>
    </source>
</evidence>
<proteinExistence type="predicted"/>
<evidence type="ECO:0000313" key="2">
    <source>
        <dbReference type="Proteomes" id="UP001526426"/>
    </source>
</evidence>
<dbReference type="Proteomes" id="UP001526426">
    <property type="component" value="Unassembled WGS sequence"/>
</dbReference>